<dbReference type="GO" id="GO:0005886">
    <property type="term" value="C:plasma membrane"/>
    <property type="evidence" value="ECO:0007669"/>
    <property type="project" value="TreeGrafter"/>
</dbReference>
<evidence type="ECO:0000313" key="9">
    <source>
        <dbReference type="EMBL" id="VGO12110.1"/>
    </source>
</evidence>
<feature type="transmembrane region" description="Helical" evidence="7">
    <location>
        <begin position="12"/>
        <end position="29"/>
    </location>
</feature>
<keyword evidence="7" id="KW-1133">Transmembrane helix</keyword>
<dbReference type="PROSITE" id="PS00198">
    <property type="entry name" value="4FE4S_FER_1"/>
    <property type="match status" value="1"/>
</dbReference>
<dbReference type="GO" id="GO:0051539">
    <property type="term" value="F:4 iron, 4 sulfur cluster binding"/>
    <property type="evidence" value="ECO:0007669"/>
    <property type="project" value="UniProtKB-KW"/>
</dbReference>
<keyword evidence="4" id="KW-0249">Electron transport</keyword>
<evidence type="ECO:0000313" key="10">
    <source>
        <dbReference type="Proteomes" id="UP000366872"/>
    </source>
</evidence>
<dbReference type="InterPro" id="IPR017896">
    <property type="entry name" value="4Fe4S_Fe-S-bd"/>
</dbReference>
<dbReference type="PANTHER" id="PTHR30176:SF3">
    <property type="entry name" value="FERREDOXIN-TYPE PROTEIN NAPH"/>
    <property type="match status" value="1"/>
</dbReference>
<gene>
    <name evidence="9" type="ORF">PDESU_00660</name>
</gene>
<keyword evidence="7" id="KW-0472">Membrane</keyword>
<feature type="transmembrane region" description="Helical" evidence="7">
    <location>
        <begin position="104"/>
        <end position="124"/>
    </location>
</feature>
<name>A0A6C2TWQ0_PONDE</name>
<dbReference type="AlphaFoldDB" id="A0A6C2TWQ0"/>
<keyword evidence="7" id="KW-0812">Transmembrane</keyword>
<evidence type="ECO:0000256" key="2">
    <source>
        <dbReference type="ARBA" id="ARBA00022485"/>
    </source>
</evidence>
<protein>
    <recommendedName>
        <fullName evidence="8">4Fe-4S ferredoxin-type domain-containing protein</fullName>
    </recommendedName>
</protein>
<evidence type="ECO:0000256" key="3">
    <source>
        <dbReference type="ARBA" id="ARBA00022723"/>
    </source>
</evidence>
<keyword evidence="3" id="KW-0479">Metal-binding</keyword>
<evidence type="ECO:0000256" key="4">
    <source>
        <dbReference type="ARBA" id="ARBA00022982"/>
    </source>
</evidence>
<evidence type="ECO:0000259" key="8">
    <source>
        <dbReference type="PROSITE" id="PS51379"/>
    </source>
</evidence>
<reference evidence="9 10" key="1">
    <citation type="submission" date="2019-04" db="EMBL/GenBank/DDBJ databases">
        <authorList>
            <person name="Van Vliet M D."/>
        </authorList>
    </citation>
    <scope>NUCLEOTIDE SEQUENCE [LARGE SCALE GENOMIC DNA]</scope>
    <source>
        <strain evidence="9 10">F1</strain>
    </source>
</reference>
<proteinExistence type="predicted"/>
<dbReference type="Pfam" id="PF12801">
    <property type="entry name" value="Fer4_5"/>
    <property type="match status" value="1"/>
</dbReference>
<evidence type="ECO:0000256" key="1">
    <source>
        <dbReference type="ARBA" id="ARBA00022448"/>
    </source>
</evidence>
<dbReference type="Proteomes" id="UP000366872">
    <property type="component" value="Unassembled WGS sequence"/>
</dbReference>
<dbReference type="PROSITE" id="PS51379">
    <property type="entry name" value="4FE4S_FER_2"/>
    <property type="match status" value="1"/>
</dbReference>
<accession>A0A6C2TWQ0</accession>
<keyword evidence="5" id="KW-0408">Iron</keyword>
<dbReference type="SUPFAM" id="SSF54862">
    <property type="entry name" value="4Fe-4S ferredoxins"/>
    <property type="match status" value="1"/>
</dbReference>
<feature type="transmembrane region" description="Helical" evidence="7">
    <location>
        <begin position="49"/>
        <end position="66"/>
    </location>
</feature>
<dbReference type="InterPro" id="IPR051684">
    <property type="entry name" value="Electron_Trans/Redox"/>
</dbReference>
<keyword evidence="1" id="KW-0813">Transport</keyword>
<evidence type="ECO:0000256" key="5">
    <source>
        <dbReference type="ARBA" id="ARBA00023004"/>
    </source>
</evidence>
<keyword evidence="10" id="KW-1185">Reference proteome</keyword>
<feature type="domain" description="4Fe-4S ferredoxin-type" evidence="8">
    <location>
        <begin position="182"/>
        <end position="214"/>
    </location>
</feature>
<sequence length="253" mass="28380">MAKSKYTNRRRIIQAVAMIMLLSIPLRLVCFDLENECIRVFGARFGLSTMFYPLFTIVALILFVVFRGMSKGRIFCSHLCPMHLFLEIVNSPKNKTAASRPAKVWGWSVFFAVLSVEVILSFFQPLDNQLRLIASGHLPIIGIASALFLGFLGLFVHYQEHFCKKGCPYALIQMLLQSDTTRYMEFANPEKTCTNCRGCDDVCPMLLRARFESKGTDCTNCNLCAEACTSELGEGNTLFLLTDPQVESGEAGR</sequence>
<dbReference type="PANTHER" id="PTHR30176">
    <property type="entry name" value="FERREDOXIN-TYPE PROTEIN NAPH"/>
    <property type="match status" value="1"/>
</dbReference>
<dbReference type="RefSeq" id="WP_136077806.1">
    <property type="nucleotide sequence ID" value="NZ_CAAHFG010000001.1"/>
</dbReference>
<dbReference type="GO" id="GO:0046872">
    <property type="term" value="F:metal ion binding"/>
    <property type="evidence" value="ECO:0007669"/>
    <property type="project" value="UniProtKB-KW"/>
</dbReference>
<keyword evidence="6" id="KW-0411">Iron-sulfur</keyword>
<evidence type="ECO:0000256" key="7">
    <source>
        <dbReference type="SAM" id="Phobius"/>
    </source>
</evidence>
<feature type="transmembrane region" description="Helical" evidence="7">
    <location>
        <begin position="136"/>
        <end position="156"/>
    </location>
</feature>
<dbReference type="InterPro" id="IPR017900">
    <property type="entry name" value="4Fe4S_Fe_S_CS"/>
</dbReference>
<dbReference type="EMBL" id="CAAHFG010000001">
    <property type="protein sequence ID" value="VGO12110.1"/>
    <property type="molecule type" value="Genomic_DNA"/>
</dbReference>
<organism evidence="9 10">
    <name type="scientific">Pontiella desulfatans</name>
    <dbReference type="NCBI Taxonomy" id="2750659"/>
    <lineage>
        <taxon>Bacteria</taxon>
        <taxon>Pseudomonadati</taxon>
        <taxon>Kiritimatiellota</taxon>
        <taxon>Kiritimatiellia</taxon>
        <taxon>Kiritimatiellales</taxon>
        <taxon>Pontiellaceae</taxon>
        <taxon>Pontiella</taxon>
    </lineage>
</organism>
<evidence type="ECO:0000256" key="6">
    <source>
        <dbReference type="ARBA" id="ARBA00023014"/>
    </source>
</evidence>
<keyword evidence="2" id="KW-0004">4Fe-4S</keyword>